<name>A0ABQ7WNF6_SOLTU</name>
<sequence length="66" mass="7405">MRWDRDQLSFYDLTGFLKYLSVKNLMVFQYSSQDAHEESKAVTKATAMKGNPFSCGYAAVACAGKK</sequence>
<comment type="caution">
    <text evidence="1">The sequence shown here is derived from an EMBL/GenBank/DDBJ whole genome shotgun (WGS) entry which is preliminary data.</text>
</comment>
<evidence type="ECO:0000313" key="1">
    <source>
        <dbReference type="EMBL" id="KAH0781574.1"/>
    </source>
</evidence>
<dbReference type="Proteomes" id="UP000826656">
    <property type="component" value="Unassembled WGS sequence"/>
</dbReference>
<evidence type="ECO:0000313" key="2">
    <source>
        <dbReference type="Proteomes" id="UP000826656"/>
    </source>
</evidence>
<dbReference type="EMBL" id="JAIVGD010000001">
    <property type="protein sequence ID" value="KAH0781574.1"/>
    <property type="molecule type" value="Genomic_DNA"/>
</dbReference>
<reference evidence="1 2" key="1">
    <citation type="journal article" date="2021" name="bioRxiv">
        <title>Chromosome-scale and haplotype-resolved genome assembly of a tetraploid potato cultivar.</title>
        <authorList>
            <person name="Sun H."/>
            <person name="Jiao W.-B."/>
            <person name="Krause K."/>
            <person name="Campoy J.A."/>
            <person name="Goel M."/>
            <person name="Folz-Donahue K."/>
            <person name="Kukat C."/>
            <person name="Huettel B."/>
            <person name="Schneeberger K."/>
        </authorList>
    </citation>
    <scope>NUCLEOTIDE SEQUENCE [LARGE SCALE GENOMIC DNA]</scope>
    <source>
        <strain evidence="1">SolTubOtavaFocal</strain>
        <tissue evidence="1">Leaves</tissue>
    </source>
</reference>
<organism evidence="1 2">
    <name type="scientific">Solanum tuberosum</name>
    <name type="common">Potato</name>
    <dbReference type="NCBI Taxonomy" id="4113"/>
    <lineage>
        <taxon>Eukaryota</taxon>
        <taxon>Viridiplantae</taxon>
        <taxon>Streptophyta</taxon>
        <taxon>Embryophyta</taxon>
        <taxon>Tracheophyta</taxon>
        <taxon>Spermatophyta</taxon>
        <taxon>Magnoliopsida</taxon>
        <taxon>eudicotyledons</taxon>
        <taxon>Gunneridae</taxon>
        <taxon>Pentapetalae</taxon>
        <taxon>asterids</taxon>
        <taxon>lamiids</taxon>
        <taxon>Solanales</taxon>
        <taxon>Solanaceae</taxon>
        <taxon>Solanoideae</taxon>
        <taxon>Solaneae</taxon>
        <taxon>Solanum</taxon>
    </lineage>
</organism>
<keyword evidence="2" id="KW-1185">Reference proteome</keyword>
<gene>
    <name evidence="1" type="ORF">KY290_001172</name>
</gene>
<accession>A0ABQ7WNF6</accession>
<proteinExistence type="predicted"/>
<protein>
    <submittedName>
        <fullName evidence="1">Uncharacterized protein</fullName>
    </submittedName>
</protein>